<name>A0A1W1BDL0_9ZZZZ</name>
<dbReference type="AlphaFoldDB" id="A0A1W1BDL0"/>
<evidence type="ECO:0000313" key="1">
    <source>
        <dbReference type="EMBL" id="SFV51577.1"/>
    </source>
</evidence>
<gene>
    <name evidence="1" type="ORF">MNB_SM-7-334</name>
</gene>
<reference evidence="1" key="1">
    <citation type="submission" date="2016-10" db="EMBL/GenBank/DDBJ databases">
        <authorList>
            <person name="de Groot N.N."/>
        </authorList>
    </citation>
    <scope>NUCLEOTIDE SEQUENCE</scope>
</reference>
<proteinExistence type="predicted"/>
<protein>
    <submittedName>
        <fullName evidence="1">Uncharacterized protein</fullName>
    </submittedName>
</protein>
<dbReference type="EMBL" id="FPHB01000016">
    <property type="protein sequence ID" value="SFV51577.1"/>
    <property type="molecule type" value="Genomic_DNA"/>
</dbReference>
<organism evidence="1">
    <name type="scientific">hydrothermal vent metagenome</name>
    <dbReference type="NCBI Taxonomy" id="652676"/>
    <lineage>
        <taxon>unclassified sequences</taxon>
        <taxon>metagenomes</taxon>
        <taxon>ecological metagenomes</taxon>
    </lineage>
</organism>
<sequence>MTIVNNDAVLTKLGYNPSETLRAQLDRIKSNTKGYEKIIKHILDLHDALQVDKSYVALSNSKDYLKIKVEAQTPEMKEETLEKIERFKEKYKVDLQKVDGKDTYYIIGFAG</sequence>
<accession>A0A1W1BDL0</accession>